<keyword evidence="1" id="KW-0175">Coiled coil</keyword>
<accession>A0A1M7APQ9</accession>
<dbReference type="RefSeq" id="WP_073460331.1">
    <property type="nucleotide sequence ID" value="NZ_CALGVN010000035.1"/>
</dbReference>
<dbReference type="Proteomes" id="UP000184363">
    <property type="component" value="Unassembled WGS sequence"/>
</dbReference>
<reference evidence="4 5" key="1">
    <citation type="submission" date="2016-11" db="EMBL/GenBank/DDBJ databases">
        <authorList>
            <person name="Jaros S."/>
            <person name="Januszkiewicz K."/>
            <person name="Wedrychowicz H."/>
        </authorList>
    </citation>
    <scope>NUCLEOTIDE SEQUENCE [LARGE SCALE GENOMIC DNA]</scope>
    <source>
        <strain evidence="4 5">DSM 43832</strain>
    </source>
</reference>
<evidence type="ECO:0000259" key="3">
    <source>
        <dbReference type="Pfam" id="PF00350"/>
    </source>
</evidence>
<evidence type="ECO:0000313" key="4">
    <source>
        <dbReference type="EMBL" id="SHL44667.1"/>
    </source>
</evidence>
<dbReference type="AlphaFoldDB" id="A0A1M7APQ9"/>
<dbReference type="PANTHER" id="PTHR43681">
    <property type="entry name" value="TRANSMEMBRANE GTPASE FZO"/>
    <property type="match status" value="1"/>
</dbReference>
<keyword evidence="5" id="KW-1185">Reference proteome</keyword>
<protein>
    <submittedName>
        <fullName evidence="4">Dynamin family protein</fullName>
    </submittedName>
</protein>
<keyword evidence="2" id="KW-0812">Transmembrane</keyword>
<organism evidence="4 5">
    <name type="scientific">Pseudonocardia thermophila</name>
    <dbReference type="NCBI Taxonomy" id="1848"/>
    <lineage>
        <taxon>Bacteria</taxon>
        <taxon>Bacillati</taxon>
        <taxon>Actinomycetota</taxon>
        <taxon>Actinomycetes</taxon>
        <taxon>Pseudonocardiales</taxon>
        <taxon>Pseudonocardiaceae</taxon>
        <taxon>Pseudonocardia</taxon>
    </lineage>
</organism>
<dbReference type="OrthoDB" id="3798616at2"/>
<dbReference type="Gene3D" id="3.40.50.300">
    <property type="entry name" value="P-loop containing nucleotide triphosphate hydrolases"/>
    <property type="match status" value="1"/>
</dbReference>
<name>A0A1M7APQ9_PSETH</name>
<evidence type="ECO:0000313" key="5">
    <source>
        <dbReference type="Proteomes" id="UP000184363"/>
    </source>
</evidence>
<sequence length="611" mass="66663">MAVPAAVELVDLALKATKAYERPDLSVRLEQTRRRLADPSVRVLVVGEFKQGKSQLINALVNAPVCPVDDDVATAVPTAVRYAETTSVALVREGDDPDAPPQRTEIPLGKLAQYVSEAGNPGNRAGLSYADIAIPRKLLAGGLVLVDTPGVGGLGSAHGAATMSALPSADAVLLVSDAAQEYTRPELEFLDAAMKLCPNVACVLTKTDLYPHWRRILDLDRGHLERAGVRAPIFPVSSSLRLHAAQTKDDELMAESGFRDLIDYLVRQVVGAADVLARRSASQDVLMVTDQLAAQMQSELSVQENPERVEALMAELNKAKARAEELKRNTSRWQITLNDGVADLQSDIEYDLRDRLRAIGREAEQLIDDADPADVWDQFAQWFHQQVATAASANFVWAHERARWLAARVAEHFAESADVVLPDLQFQDEGMARKVDPLTQPEVEKLKLGGAILTGMRGGYGGLLMIGLATTIAGLGLLNPFSAAAGLLFGAKTVKDEKKRLLERRRAEAKTAVRKHIDEVVFQVGKDSRDMLRRTQRQLRDHFNALAEELATSISASVLAAQNALKTTTGERDKRIRDLKAELERVEALARRARALVADLPAQQPTPVVAR</sequence>
<feature type="transmembrane region" description="Helical" evidence="2">
    <location>
        <begin position="463"/>
        <end position="490"/>
    </location>
</feature>
<feature type="domain" description="Dynamin N-terminal" evidence="3">
    <location>
        <begin position="43"/>
        <end position="195"/>
    </location>
</feature>
<keyword evidence="2" id="KW-1133">Transmembrane helix</keyword>
<dbReference type="PANTHER" id="PTHR43681:SF1">
    <property type="entry name" value="SARCALUMENIN"/>
    <property type="match status" value="1"/>
</dbReference>
<feature type="coiled-coil region" evidence="1">
    <location>
        <begin position="309"/>
        <end position="336"/>
    </location>
</feature>
<dbReference type="STRING" id="1848.SAMN05443637_12929"/>
<evidence type="ECO:0000256" key="1">
    <source>
        <dbReference type="SAM" id="Coils"/>
    </source>
</evidence>
<dbReference type="InterPro" id="IPR027417">
    <property type="entry name" value="P-loop_NTPase"/>
</dbReference>
<dbReference type="InterPro" id="IPR051943">
    <property type="entry name" value="TRAFAC_Dynamin-like_GTPase"/>
</dbReference>
<dbReference type="SUPFAM" id="SSF52540">
    <property type="entry name" value="P-loop containing nucleoside triphosphate hydrolases"/>
    <property type="match status" value="1"/>
</dbReference>
<proteinExistence type="predicted"/>
<gene>
    <name evidence="4" type="ORF">SAMN05443637_12929</name>
</gene>
<keyword evidence="2" id="KW-0472">Membrane</keyword>
<dbReference type="Pfam" id="PF00350">
    <property type="entry name" value="Dynamin_N"/>
    <property type="match status" value="1"/>
</dbReference>
<dbReference type="InterPro" id="IPR045063">
    <property type="entry name" value="Dynamin_N"/>
</dbReference>
<dbReference type="EMBL" id="FRAP01000029">
    <property type="protein sequence ID" value="SHL44667.1"/>
    <property type="molecule type" value="Genomic_DNA"/>
</dbReference>
<evidence type="ECO:0000256" key="2">
    <source>
        <dbReference type="SAM" id="Phobius"/>
    </source>
</evidence>